<sequence length="99" mass="11170">MGRFNRSDTPASKLMLNNAYIVLFVCCLILWRSRPETSELRGSAAPAENGYCKLLLSECCVAATHWRVDRVISATLNSSRSSKRFVISSKQSYFIIKHP</sequence>
<protein>
    <submittedName>
        <fullName evidence="2">SFRICE_032043</fullName>
    </submittedName>
</protein>
<dbReference type="EMBL" id="ODYU01009960">
    <property type="protein sequence ID" value="SOQ54724.1"/>
    <property type="molecule type" value="Genomic_DNA"/>
</dbReference>
<feature type="transmembrane region" description="Helical" evidence="1">
    <location>
        <begin position="14"/>
        <end position="31"/>
    </location>
</feature>
<accession>A0A2H1WQK8</accession>
<proteinExistence type="predicted"/>
<keyword evidence="1" id="KW-0472">Membrane</keyword>
<evidence type="ECO:0000256" key="1">
    <source>
        <dbReference type="SAM" id="Phobius"/>
    </source>
</evidence>
<keyword evidence="1" id="KW-0812">Transmembrane</keyword>
<gene>
    <name evidence="2" type="ORF">SFRICE_032043</name>
</gene>
<reference evidence="2" key="1">
    <citation type="submission" date="2016-07" db="EMBL/GenBank/DDBJ databases">
        <authorList>
            <person name="Bretaudeau A."/>
        </authorList>
    </citation>
    <scope>NUCLEOTIDE SEQUENCE</scope>
    <source>
        <strain evidence="2">Rice</strain>
        <tissue evidence="2">Whole body</tissue>
    </source>
</reference>
<dbReference type="AlphaFoldDB" id="A0A2H1WQK8"/>
<organism evidence="2">
    <name type="scientific">Spodoptera frugiperda</name>
    <name type="common">Fall armyworm</name>
    <dbReference type="NCBI Taxonomy" id="7108"/>
    <lineage>
        <taxon>Eukaryota</taxon>
        <taxon>Metazoa</taxon>
        <taxon>Ecdysozoa</taxon>
        <taxon>Arthropoda</taxon>
        <taxon>Hexapoda</taxon>
        <taxon>Insecta</taxon>
        <taxon>Pterygota</taxon>
        <taxon>Neoptera</taxon>
        <taxon>Endopterygota</taxon>
        <taxon>Lepidoptera</taxon>
        <taxon>Glossata</taxon>
        <taxon>Ditrysia</taxon>
        <taxon>Noctuoidea</taxon>
        <taxon>Noctuidae</taxon>
        <taxon>Amphipyrinae</taxon>
        <taxon>Spodoptera</taxon>
    </lineage>
</organism>
<evidence type="ECO:0000313" key="2">
    <source>
        <dbReference type="EMBL" id="SOQ54724.1"/>
    </source>
</evidence>
<name>A0A2H1WQK8_SPOFR</name>
<keyword evidence="1" id="KW-1133">Transmembrane helix</keyword>